<dbReference type="InterPro" id="IPR020084">
    <property type="entry name" value="NUDIX_hydrolase_CS"/>
</dbReference>
<dbReference type="GO" id="GO:0046872">
    <property type="term" value="F:metal ion binding"/>
    <property type="evidence" value="ECO:0007669"/>
    <property type="project" value="UniProtKB-KW"/>
</dbReference>
<dbReference type="GO" id="GO:0019677">
    <property type="term" value="P:NAD+ catabolic process"/>
    <property type="evidence" value="ECO:0007669"/>
    <property type="project" value="TreeGrafter"/>
</dbReference>
<dbReference type="GO" id="GO:0110153">
    <property type="term" value="F:RNA NAD-cap (NMN-forming) hydrolase activity"/>
    <property type="evidence" value="ECO:0007669"/>
    <property type="project" value="RHEA"/>
</dbReference>
<evidence type="ECO:0000256" key="3">
    <source>
        <dbReference type="ARBA" id="ARBA00009595"/>
    </source>
</evidence>
<dbReference type="InterPro" id="IPR049734">
    <property type="entry name" value="NudC-like_C"/>
</dbReference>
<comment type="cofactor">
    <cofactor evidence="1">
        <name>Mg(2+)</name>
        <dbReference type="ChEBI" id="CHEBI:18420"/>
    </cofactor>
</comment>
<proteinExistence type="inferred from homology"/>
<evidence type="ECO:0000256" key="6">
    <source>
        <dbReference type="ARBA" id="ARBA00022801"/>
    </source>
</evidence>
<dbReference type="GO" id="GO:0005829">
    <property type="term" value="C:cytosol"/>
    <property type="evidence" value="ECO:0007669"/>
    <property type="project" value="TreeGrafter"/>
</dbReference>
<name>A0A3R8RDS9_9SPHN</name>
<protein>
    <recommendedName>
        <fullName evidence="4">NAD(+) diphosphatase</fullName>
        <ecNumber evidence="4">3.6.1.22</ecNumber>
    </recommendedName>
</protein>
<evidence type="ECO:0000256" key="5">
    <source>
        <dbReference type="ARBA" id="ARBA00022723"/>
    </source>
</evidence>
<evidence type="ECO:0000256" key="2">
    <source>
        <dbReference type="ARBA" id="ARBA00001947"/>
    </source>
</evidence>
<dbReference type="AlphaFoldDB" id="A0A3R8RDS9"/>
<dbReference type="Gene3D" id="3.90.79.20">
    <property type="match status" value="1"/>
</dbReference>
<feature type="domain" description="Nudix hydrolase" evidence="10">
    <location>
        <begin position="151"/>
        <end position="278"/>
    </location>
</feature>
<dbReference type="Pfam" id="PF09297">
    <property type="entry name" value="Zn_ribbon_NUD"/>
    <property type="match status" value="1"/>
</dbReference>
<dbReference type="InterPro" id="IPR015376">
    <property type="entry name" value="Znr_NADH_PPase"/>
</dbReference>
<dbReference type="PROSITE" id="PS00893">
    <property type="entry name" value="NUDIX_BOX"/>
    <property type="match status" value="1"/>
</dbReference>
<evidence type="ECO:0000256" key="9">
    <source>
        <dbReference type="ARBA" id="ARBA00023679"/>
    </source>
</evidence>
<keyword evidence="5" id="KW-0479">Metal-binding</keyword>
<comment type="similarity">
    <text evidence="3">Belongs to the Nudix hydrolase family. NudC subfamily.</text>
</comment>
<sequence length="289" mass="31452">MMAPGFTGSPLDRADRVRNDVEAYGLLLGDWRARVLGLDGLDPRVSDAGGLHWHSLAELEGSEELILLGLSDGKPHFVALVDAAGDAFRSPAIWRALSMLPAEDAAIYGTARSLIEWHNGHRFCGRCGAATVLFRAGWGRKCGNCEKEHFPRTDPVVIMLAEFEGKALVGRQSRFPPGNYSALAGFLEPGECIEEAVRREIHEEAGVTCGAVRYVTSQPWPFGGSQLMIACTADALDDALTLDTDEIEDAMWVTKDEAIAALKGDADRRFNAPPPFAIAHSLLRHWVSQ</sequence>
<keyword evidence="6 11" id="KW-0378">Hydrolase</keyword>
<comment type="catalytic activity">
    <reaction evidence="9">
        <text>a 5'-end NAD(+)-phospho-ribonucleoside in mRNA + H2O = a 5'-end phospho-adenosine-phospho-ribonucleoside in mRNA + beta-nicotinamide D-ribonucleotide + 2 H(+)</text>
        <dbReference type="Rhea" id="RHEA:60876"/>
        <dbReference type="Rhea" id="RHEA-COMP:15698"/>
        <dbReference type="Rhea" id="RHEA-COMP:15719"/>
        <dbReference type="ChEBI" id="CHEBI:14649"/>
        <dbReference type="ChEBI" id="CHEBI:15377"/>
        <dbReference type="ChEBI" id="CHEBI:15378"/>
        <dbReference type="ChEBI" id="CHEBI:144029"/>
        <dbReference type="ChEBI" id="CHEBI:144051"/>
    </reaction>
    <physiologicalReaction direction="left-to-right" evidence="9">
        <dbReference type="Rhea" id="RHEA:60877"/>
    </physiologicalReaction>
</comment>
<organism evidence="11 12">
    <name type="scientific">Sphingorhabdus wooponensis</name>
    <dbReference type="NCBI Taxonomy" id="940136"/>
    <lineage>
        <taxon>Bacteria</taxon>
        <taxon>Pseudomonadati</taxon>
        <taxon>Pseudomonadota</taxon>
        <taxon>Alphaproteobacteria</taxon>
        <taxon>Sphingomonadales</taxon>
        <taxon>Sphingomonadaceae</taxon>
        <taxon>Sphingorhabdus</taxon>
    </lineage>
</organism>
<dbReference type="PANTHER" id="PTHR42904">
    <property type="entry name" value="NUDIX HYDROLASE, NUDC SUBFAMILY"/>
    <property type="match status" value="1"/>
</dbReference>
<dbReference type="CDD" id="cd03429">
    <property type="entry name" value="NUDIX_NADH_pyrophosphatase_Nudt13"/>
    <property type="match status" value="1"/>
</dbReference>
<evidence type="ECO:0000256" key="7">
    <source>
        <dbReference type="ARBA" id="ARBA00022842"/>
    </source>
</evidence>
<dbReference type="Pfam" id="PF00293">
    <property type="entry name" value="NUDIX"/>
    <property type="match status" value="1"/>
</dbReference>
<dbReference type="EC" id="3.6.1.22" evidence="4"/>
<dbReference type="InterPro" id="IPR050241">
    <property type="entry name" value="NAD-cap_RNA_hydrolase_NudC"/>
</dbReference>
<dbReference type="GO" id="GO:0006742">
    <property type="term" value="P:NADP+ catabolic process"/>
    <property type="evidence" value="ECO:0007669"/>
    <property type="project" value="TreeGrafter"/>
</dbReference>
<dbReference type="InterPro" id="IPR000086">
    <property type="entry name" value="NUDIX_hydrolase_dom"/>
</dbReference>
<evidence type="ECO:0000256" key="1">
    <source>
        <dbReference type="ARBA" id="ARBA00001946"/>
    </source>
</evidence>
<evidence type="ECO:0000256" key="8">
    <source>
        <dbReference type="ARBA" id="ARBA00023027"/>
    </source>
</evidence>
<dbReference type="PROSITE" id="PS51462">
    <property type="entry name" value="NUDIX"/>
    <property type="match status" value="1"/>
</dbReference>
<comment type="caution">
    <text evidence="11">The sequence shown here is derived from an EMBL/GenBank/DDBJ whole genome shotgun (WGS) entry which is preliminary data.</text>
</comment>
<dbReference type="SUPFAM" id="SSF55811">
    <property type="entry name" value="Nudix"/>
    <property type="match status" value="1"/>
</dbReference>
<dbReference type="InterPro" id="IPR015375">
    <property type="entry name" value="NADH_PPase-like_N"/>
</dbReference>
<dbReference type="Gene3D" id="3.90.79.10">
    <property type="entry name" value="Nucleoside Triphosphate Pyrophosphohydrolase"/>
    <property type="match status" value="1"/>
</dbReference>
<gene>
    <name evidence="11" type="ORF">D7D48_07365</name>
</gene>
<keyword evidence="12" id="KW-1185">Reference proteome</keyword>
<dbReference type="InterPro" id="IPR015797">
    <property type="entry name" value="NUDIX_hydrolase-like_dom_sf"/>
</dbReference>
<dbReference type="OrthoDB" id="9791656at2"/>
<dbReference type="EMBL" id="RWJI01000001">
    <property type="protein sequence ID" value="RRQ52638.1"/>
    <property type="molecule type" value="Genomic_DNA"/>
</dbReference>
<dbReference type="Pfam" id="PF09296">
    <property type="entry name" value="NUDIX-like"/>
    <property type="match status" value="1"/>
</dbReference>
<accession>A0A3R8RDS9</accession>
<dbReference type="Proteomes" id="UP000268553">
    <property type="component" value="Unassembled WGS sequence"/>
</dbReference>
<evidence type="ECO:0000313" key="12">
    <source>
        <dbReference type="Proteomes" id="UP000268553"/>
    </source>
</evidence>
<comment type="cofactor">
    <cofactor evidence="2">
        <name>Zn(2+)</name>
        <dbReference type="ChEBI" id="CHEBI:29105"/>
    </cofactor>
</comment>
<dbReference type="GO" id="GO:0035529">
    <property type="term" value="F:NADH pyrophosphatase activity"/>
    <property type="evidence" value="ECO:0007669"/>
    <property type="project" value="TreeGrafter"/>
</dbReference>
<keyword evidence="8" id="KW-0520">NAD</keyword>
<keyword evidence="7" id="KW-0460">Magnesium</keyword>
<reference evidence="11 12" key="1">
    <citation type="submission" date="2018-12" db="EMBL/GenBank/DDBJ databases">
        <authorList>
            <person name="Kim S.-J."/>
            <person name="Jung G.-Y."/>
        </authorList>
    </citation>
    <scope>NUCLEOTIDE SEQUENCE [LARGE SCALE GENOMIC DNA]</scope>
    <source>
        <strain evidence="11 12">03SU3-P</strain>
    </source>
</reference>
<evidence type="ECO:0000313" key="11">
    <source>
        <dbReference type="EMBL" id="RRQ52638.1"/>
    </source>
</evidence>
<dbReference type="RefSeq" id="WP_125230652.1">
    <property type="nucleotide sequence ID" value="NZ_RWJI01000001.1"/>
</dbReference>
<evidence type="ECO:0000259" key="10">
    <source>
        <dbReference type="PROSITE" id="PS51462"/>
    </source>
</evidence>
<dbReference type="NCBIfam" id="NF001299">
    <property type="entry name" value="PRK00241.1"/>
    <property type="match status" value="1"/>
</dbReference>
<evidence type="ECO:0000256" key="4">
    <source>
        <dbReference type="ARBA" id="ARBA00012381"/>
    </source>
</evidence>
<dbReference type="PANTHER" id="PTHR42904:SF6">
    <property type="entry name" value="NAD-CAPPED RNA HYDROLASE NUDT12"/>
    <property type="match status" value="1"/>
</dbReference>